<comment type="caution">
    <text evidence="4">The sequence shown here is derived from an EMBL/GenBank/DDBJ whole genome shotgun (WGS) entry which is preliminary data.</text>
</comment>
<dbReference type="Gene3D" id="3.30.70.2390">
    <property type="match status" value="1"/>
</dbReference>
<feature type="transmembrane region" description="Helical" evidence="2">
    <location>
        <begin position="12"/>
        <end position="34"/>
    </location>
</feature>
<keyword evidence="2" id="KW-1133">Transmembrane helix</keyword>
<keyword evidence="2" id="KW-0472">Membrane</keyword>
<evidence type="ECO:0000313" key="5">
    <source>
        <dbReference type="Proteomes" id="UP000298860"/>
    </source>
</evidence>
<accession>A0A4D4J673</accession>
<dbReference type="InterPro" id="IPR027381">
    <property type="entry name" value="LytR/CpsA/Psr_C"/>
</dbReference>
<organism evidence="4 5">
    <name type="scientific">Gandjariella thermophila</name>
    <dbReference type="NCBI Taxonomy" id="1931992"/>
    <lineage>
        <taxon>Bacteria</taxon>
        <taxon>Bacillati</taxon>
        <taxon>Actinomycetota</taxon>
        <taxon>Actinomycetes</taxon>
        <taxon>Pseudonocardiales</taxon>
        <taxon>Pseudonocardiaceae</taxon>
        <taxon>Gandjariella</taxon>
    </lineage>
</organism>
<feature type="region of interest" description="Disordered" evidence="1">
    <location>
        <begin position="36"/>
        <end position="105"/>
    </location>
</feature>
<gene>
    <name evidence="4" type="ORF">GTS_18710</name>
</gene>
<evidence type="ECO:0000313" key="4">
    <source>
        <dbReference type="EMBL" id="GDY30238.1"/>
    </source>
</evidence>
<proteinExistence type="predicted"/>
<feature type="compositionally biased region" description="Low complexity" evidence="1">
    <location>
        <begin position="88"/>
        <end position="100"/>
    </location>
</feature>
<protein>
    <recommendedName>
        <fullName evidence="3">LytR/CpsA/Psr regulator C-terminal domain-containing protein</fullName>
    </recommendedName>
</protein>
<name>A0A4D4J673_9PSEU</name>
<dbReference type="Proteomes" id="UP000298860">
    <property type="component" value="Unassembled WGS sequence"/>
</dbReference>
<sequence length="201" mass="20022">MDPSSPYRPARVAGLTLLGVAGAAFVLGLVSLFAPGGGNPQAGGPASGSATASPTGGAPASSGPPATITAPPPTGTSSAPNQPPPAPGASGAPSAPPAGQGITGTPVRVLNNSTIKGLANRAADDLRADGWNVVEVGNYGAQNVPTTTVYFRPGTPEVEAAKQLAERFQARYEPRFEGIRNLPDGIIMIVTNDYKGVAADK</sequence>
<dbReference type="AlphaFoldDB" id="A0A4D4J673"/>
<reference evidence="5" key="1">
    <citation type="submission" date="2019-04" db="EMBL/GenBank/DDBJ databases">
        <title>Draft genome sequence of Pseudonocardiaceae bacterium SL3-2-4.</title>
        <authorList>
            <person name="Ningsih F."/>
            <person name="Yokota A."/>
            <person name="Sakai Y."/>
            <person name="Nanatani K."/>
            <person name="Yabe S."/>
            <person name="Oetari A."/>
            <person name="Sjamsuridzal W."/>
        </authorList>
    </citation>
    <scope>NUCLEOTIDE SEQUENCE [LARGE SCALE GENOMIC DNA]</scope>
    <source>
        <strain evidence="5">SL3-2-4</strain>
    </source>
</reference>
<evidence type="ECO:0000259" key="3">
    <source>
        <dbReference type="Pfam" id="PF13399"/>
    </source>
</evidence>
<dbReference type="Pfam" id="PF13399">
    <property type="entry name" value="LytR_C"/>
    <property type="match status" value="1"/>
</dbReference>
<feature type="domain" description="LytR/CpsA/Psr regulator C-terminal" evidence="3">
    <location>
        <begin position="105"/>
        <end position="193"/>
    </location>
</feature>
<keyword evidence="5" id="KW-1185">Reference proteome</keyword>
<keyword evidence="2" id="KW-0812">Transmembrane</keyword>
<evidence type="ECO:0000256" key="2">
    <source>
        <dbReference type="SAM" id="Phobius"/>
    </source>
</evidence>
<dbReference type="EMBL" id="BJFL01000006">
    <property type="protein sequence ID" value="GDY30238.1"/>
    <property type="molecule type" value="Genomic_DNA"/>
</dbReference>
<evidence type="ECO:0000256" key="1">
    <source>
        <dbReference type="SAM" id="MobiDB-lite"/>
    </source>
</evidence>
<feature type="compositionally biased region" description="Low complexity" evidence="1">
    <location>
        <begin position="42"/>
        <end position="80"/>
    </location>
</feature>